<reference evidence="2 3" key="1">
    <citation type="submission" date="2020-10" db="EMBL/GenBank/DDBJ databases">
        <title>The Coptis chinensis genome and diversification of protoberbering-type alkaloids.</title>
        <authorList>
            <person name="Wang B."/>
            <person name="Shu S."/>
            <person name="Song C."/>
            <person name="Liu Y."/>
        </authorList>
    </citation>
    <scope>NUCLEOTIDE SEQUENCE [LARGE SCALE GENOMIC DNA]</scope>
    <source>
        <strain evidence="2">HL-2020</strain>
        <tissue evidence="2">Leaf</tissue>
    </source>
</reference>
<dbReference type="AlphaFoldDB" id="A0A835HU90"/>
<dbReference type="SUPFAM" id="SSF53756">
    <property type="entry name" value="UDP-Glycosyltransferase/glycogen phosphorylase"/>
    <property type="match status" value="1"/>
</dbReference>
<name>A0A835HU90_9MAGN</name>
<evidence type="ECO:0000313" key="2">
    <source>
        <dbReference type="EMBL" id="KAF9604866.1"/>
    </source>
</evidence>
<dbReference type="Proteomes" id="UP000631114">
    <property type="component" value="Unassembled WGS sequence"/>
</dbReference>
<dbReference type="OrthoDB" id="5835829at2759"/>
<dbReference type="EMBL" id="JADFTS010000005">
    <property type="protein sequence ID" value="KAF9604866.1"/>
    <property type="molecule type" value="Genomic_DNA"/>
</dbReference>
<evidence type="ECO:0000256" key="1">
    <source>
        <dbReference type="ARBA" id="ARBA00009995"/>
    </source>
</evidence>
<proteinExistence type="inferred from homology"/>
<dbReference type="Gene3D" id="3.40.50.2000">
    <property type="entry name" value="Glycogen Phosphorylase B"/>
    <property type="match status" value="2"/>
</dbReference>
<dbReference type="PANTHER" id="PTHR48049">
    <property type="entry name" value="GLYCOSYLTRANSFERASE"/>
    <property type="match status" value="1"/>
</dbReference>
<comment type="similarity">
    <text evidence="1">Belongs to the UDP-glycosyltransferase family.</text>
</comment>
<protein>
    <submittedName>
        <fullName evidence="2">Uncharacterized protein</fullName>
    </submittedName>
</protein>
<organism evidence="2 3">
    <name type="scientific">Coptis chinensis</name>
    <dbReference type="NCBI Taxonomy" id="261450"/>
    <lineage>
        <taxon>Eukaryota</taxon>
        <taxon>Viridiplantae</taxon>
        <taxon>Streptophyta</taxon>
        <taxon>Embryophyta</taxon>
        <taxon>Tracheophyta</taxon>
        <taxon>Spermatophyta</taxon>
        <taxon>Magnoliopsida</taxon>
        <taxon>Ranunculales</taxon>
        <taxon>Ranunculaceae</taxon>
        <taxon>Coptidoideae</taxon>
        <taxon>Coptis</taxon>
    </lineage>
</organism>
<dbReference type="GO" id="GO:0035251">
    <property type="term" value="F:UDP-glucosyltransferase activity"/>
    <property type="evidence" value="ECO:0007669"/>
    <property type="project" value="InterPro"/>
</dbReference>
<dbReference type="InterPro" id="IPR050481">
    <property type="entry name" value="UDP-glycosyltransf_plant"/>
</dbReference>
<gene>
    <name evidence="2" type="ORF">IFM89_011148</name>
</gene>
<keyword evidence="3" id="KW-1185">Reference proteome</keyword>
<evidence type="ECO:0000313" key="3">
    <source>
        <dbReference type="Proteomes" id="UP000631114"/>
    </source>
</evidence>
<accession>A0A835HU90</accession>
<sequence length="295" mass="33478">MSDVPLHIASLFAQAFNLTQDQLKVSLQNLRPDFIFFDLAYWDPSIARPLGIKLIYFSTVSVSSHSMINFPMNVNYKIDPPPDYPSSIFSMKMPLYIARHILHMSCYFGNGISFLERLITSIFGCQALCFHGCRELEGPFSDFMEKQYKKPISLIGPVLPKPSCRPLDEKWVKWLGGFKKGSVVYCAFGSECVLEKDQFQELVLGLELTGLPFIVRLKPPVGVSTVEEALPKGFEERTRGKRSSSWRLGSARTCSKSPFSRMFCESLWLWVNVGLLGEYLSSSFGAPCWRPIFQH</sequence>
<comment type="caution">
    <text evidence="2">The sequence shown here is derived from an EMBL/GenBank/DDBJ whole genome shotgun (WGS) entry which is preliminary data.</text>
</comment>
<dbReference type="PANTHER" id="PTHR48049:SF91">
    <property type="entry name" value="UDP-GLYCOSYLTRANSFERASE 79B7-RELATED"/>
    <property type="match status" value="1"/>
</dbReference>